<gene>
    <name evidence="2" type="ORF">CTEN210_08689</name>
</gene>
<sequence length="536" mass="58304">MSSVDHEEVQPPAPENSSSTTKILAQSPQHESTETQTTQNDNTYRSPLTTTSKSAHSSPNSSVNQDDRELSKIASNEKKSASDSTSSKSGLVSPSSCSVSSNENTIPQSSSNQDILIQSIEKNAVKPPNVTSAMGDKVSISTTVRGNEGVQQEHITKPEVVRSINPIASLHKKVQGRERSNSVPSSLISNRTHTSSRAQPSTTSKSSNLRRGKWTAEEEAYVARVIQDFNNGHLNAPAGTTLRTYLSDKLNCDPMRITKKFTGEACIGKRVFHPAVRCPNNADVIDKDQRELEVLEQRWRRRLDMQKKEAQKKIAATTEASHAAQVAAVASAPHLHDPTSALIRLNASALPGNRVVVTKTASWLDRANAILSNRRNASEYQSKLSSKDTDVKKEMKELEGLIEEGPIIQKASGLLLQKFSDASDDAPSKRKVSDDHDTKGVASQAKEKNLKEKNATTATTDPIASKSRSESPVGSGEEKRFRKSFSTNNLENLEMDAAQIRADFNVSTGDAEDVSSFLGFISSVQKQSTNASPQKN</sequence>
<feature type="compositionally biased region" description="Basic and acidic residues" evidence="1">
    <location>
        <begin position="426"/>
        <end position="454"/>
    </location>
</feature>
<proteinExistence type="predicted"/>
<feature type="compositionally biased region" description="Polar residues" evidence="1">
    <location>
        <begin position="181"/>
        <end position="207"/>
    </location>
</feature>
<feature type="compositionally biased region" description="Basic and acidic residues" evidence="1">
    <location>
        <begin position="65"/>
        <end position="81"/>
    </location>
</feature>
<name>A0AAD3CUI8_9STRA</name>
<evidence type="ECO:0000256" key="1">
    <source>
        <dbReference type="SAM" id="MobiDB-lite"/>
    </source>
</evidence>
<protein>
    <submittedName>
        <fullName evidence="2">Uncharacterized protein</fullName>
    </submittedName>
</protein>
<feature type="compositionally biased region" description="Polar residues" evidence="1">
    <location>
        <begin position="102"/>
        <end position="111"/>
    </location>
</feature>
<feature type="region of interest" description="Disordered" evidence="1">
    <location>
        <begin position="422"/>
        <end position="489"/>
    </location>
</feature>
<evidence type="ECO:0000313" key="3">
    <source>
        <dbReference type="Proteomes" id="UP001054902"/>
    </source>
</evidence>
<dbReference type="AlphaFoldDB" id="A0AAD3CUI8"/>
<feature type="compositionally biased region" description="Polar residues" evidence="1">
    <location>
        <begin position="15"/>
        <end position="64"/>
    </location>
</feature>
<keyword evidence="3" id="KW-1185">Reference proteome</keyword>
<feature type="compositionally biased region" description="Low complexity" evidence="1">
    <location>
        <begin position="82"/>
        <end position="101"/>
    </location>
</feature>
<accession>A0AAD3CUI8</accession>
<organism evidence="2 3">
    <name type="scientific">Chaetoceros tenuissimus</name>
    <dbReference type="NCBI Taxonomy" id="426638"/>
    <lineage>
        <taxon>Eukaryota</taxon>
        <taxon>Sar</taxon>
        <taxon>Stramenopiles</taxon>
        <taxon>Ochrophyta</taxon>
        <taxon>Bacillariophyta</taxon>
        <taxon>Coscinodiscophyceae</taxon>
        <taxon>Chaetocerotophycidae</taxon>
        <taxon>Chaetocerotales</taxon>
        <taxon>Chaetocerotaceae</taxon>
        <taxon>Chaetoceros</taxon>
    </lineage>
</organism>
<feature type="region of interest" description="Disordered" evidence="1">
    <location>
        <begin position="172"/>
        <end position="213"/>
    </location>
</feature>
<dbReference type="PANTHER" id="PTHR35213:SF5">
    <property type="entry name" value="RING-TYPE DOMAIN-CONTAINING PROTEIN"/>
    <property type="match status" value="1"/>
</dbReference>
<dbReference type="Proteomes" id="UP001054902">
    <property type="component" value="Unassembled WGS sequence"/>
</dbReference>
<reference evidence="2 3" key="1">
    <citation type="journal article" date="2021" name="Sci. Rep.">
        <title>The genome of the diatom Chaetoceros tenuissimus carries an ancient integrated fragment of an extant virus.</title>
        <authorList>
            <person name="Hongo Y."/>
            <person name="Kimura K."/>
            <person name="Takaki Y."/>
            <person name="Yoshida Y."/>
            <person name="Baba S."/>
            <person name="Kobayashi G."/>
            <person name="Nagasaki K."/>
            <person name="Hano T."/>
            <person name="Tomaru Y."/>
        </authorList>
    </citation>
    <scope>NUCLEOTIDE SEQUENCE [LARGE SCALE GENOMIC DNA]</scope>
    <source>
        <strain evidence="2 3">NIES-3715</strain>
    </source>
</reference>
<dbReference type="PANTHER" id="PTHR35213">
    <property type="entry name" value="RING-TYPE DOMAIN-CONTAINING PROTEIN-RELATED"/>
    <property type="match status" value="1"/>
</dbReference>
<comment type="caution">
    <text evidence="2">The sequence shown here is derived from an EMBL/GenBank/DDBJ whole genome shotgun (WGS) entry which is preliminary data.</text>
</comment>
<evidence type="ECO:0000313" key="2">
    <source>
        <dbReference type="EMBL" id="GFH52213.1"/>
    </source>
</evidence>
<dbReference type="EMBL" id="BLLK01000045">
    <property type="protein sequence ID" value="GFH52213.1"/>
    <property type="molecule type" value="Genomic_DNA"/>
</dbReference>
<feature type="region of interest" description="Disordered" evidence="1">
    <location>
        <begin position="1"/>
        <end position="111"/>
    </location>
</feature>